<evidence type="ECO:0000259" key="1">
    <source>
        <dbReference type="Pfam" id="PF12937"/>
    </source>
</evidence>
<evidence type="ECO:0000313" key="2">
    <source>
        <dbReference type="EMBL" id="KAK0544755.1"/>
    </source>
</evidence>
<dbReference type="SUPFAM" id="SSF81383">
    <property type="entry name" value="F-box domain"/>
    <property type="match status" value="1"/>
</dbReference>
<dbReference type="AlphaFoldDB" id="A0AAN6GJK1"/>
<gene>
    <name evidence="2" type="ORF">OC846_005941</name>
</gene>
<organism evidence="2 3">
    <name type="scientific">Tilletia horrida</name>
    <dbReference type="NCBI Taxonomy" id="155126"/>
    <lineage>
        <taxon>Eukaryota</taxon>
        <taxon>Fungi</taxon>
        <taxon>Dikarya</taxon>
        <taxon>Basidiomycota</taxon>
        <taxon>Ustilaginomycotina</taxon>
        <taxon>Exobasidiomycetes</taxon>
        <taxon>Tilletiales</taxon>
        <taxon>Tilletiaceae</taxon>
        <taxon>Tilletia</taxon>
    </lineage>
</organism>
<evidence type="ECO:0000313" key="3">
    <source>
        <dbReference type="Proteomes" id="UP001176517"/>
    </source>
</evidence>
<dbReference type="EMBL" id="JAPDMZ010000264">
    <property type="protein sequence ID" value="KAK0544755.1"/>
    <property type="molecule type" value="Genomic_DNA"/>
</dbReference>
<dbReference type="InterPro" id="IPR001810">
    <property type="entry name" value="F-box_dom"/>
</dbReference>
<dbReference type="Proteomes" id="UP001176517">
    <property type="component" value="Unassembled WGS sequence"/>
</dbReference>
<protein>
    <recommendedName>
        <fullName evidence="1">F-box domain-containing protein</fullName>
    </recommendedName>
</protein>
<dbReference type="Pfam" id="PF12937">
    <property type="entry name" value="F-box-like"/>
    <property type="match status" value="1"/>
</dbReference>
<sequence>MEHDCTSSPSWRVWRTHELALTILSELNQLDLLSLSLVSRHFRFLSLSRLLHKQLDLPLTKVASYVPLVANNQAQAQLLRHIRIYDDVLPARLRHRPRTSRESAFLRSGLVYRPAGINRGETIAKDVDYDSSIVALDKFLHVFATQCSSRPPSFDLTIGLSNATEFARLIRAHPVLADGLVGLRIIVDHTDEPDEDTELVKQTDYVNAAEAQWTSLAQLVEHVQTRPSALKIRTAHFVDPRPGSTGHWHAPRSIWDSLGKALSGSVRSLAIRLGADEGVEQRRCALLSIDWPNLRSFSLTMRHPFPRNTGHLYIDAIQTRLNDFLARHAAQLEDLRINSVHFFYERTLPITFSRLRNCEVDIMKPDQLCAFIAAHKNSLVHVRFPQPLGTASHSDGPRPEPISVPPDLESAMAPAHLLSYCGPIGPALSFAKRGSSIRQLRLENDQVIVDVGQDFVLDALRNSMSNQAESVTCLDITFNCFPSDWLNGKLRRSLSTPYFPSLVELRLGFNYSRSVGSSTPESSTWAEAQEHVLAILKALGGSGQIVALRLGLHSLPPPPMAEIKVADQNGIPPSLQYLIFHSSTPPEDHYFAVQRNSQQPDLGANQNKKIGARLCRFRPIFRDIERRHDLWSTPPLLEPGPGTLFDHSKTPPVLLIL</sequence>
<keyword evidence="3" id="KW-1185">Reference proteome</keyword>
<feature type="domain" description="F-box" evidence="1">
    <location>
        <begin position="17"/>
        <end position="57"/>
    </location>
</feature>
<comment type="caution">
    <text evidence="2">The sequence shown here is derived from an EMBL/GenBank/DDBJ whole genome shotgun (WGS) entry which is preliminary data.</text>
</comment>
<name>A0AAN6GJK1_9BASI</name>
<reference evidence="2" key="1">
    <citation type="journal article" date="2023" name="PhytoFront">
        <title>Draft Genome Resources of Seven Strains of Tilletia horrida, Causal Agent of Kernel Smut of Rice.</title>
        <authorList>
            <person name="Khanal S."/>
            <person name="Antony Babu S."/>
            <person name="Zhou X.G."/>
        </authorList>
    </citation>
    <scope>NUCLEOTIDE SEQUENCE</scope>
    <source>
        <strain evidence="2">TX6</strain>
    </source>
</reference>
<proteinExistence type="predicted"/>
<dbReference type="InterPro" id="IPR036047">
    <property type="entry name" value="F-box-like_dom_sf"/>
</dbReference>
<accession>A0AAN6GJK1</accession>